<dbReference type="PANTHER" id="PTHR24300">
    <property type="entry name" value="CYTOCHROME P450 508A4-RELATED"/>
    <property type="match status" value="1"/>
</dbReference>
<evidence type="ECO:0000256" key="1">
    <source>
        <dbReference type="ARBA" id="ARBA00010617"/>
    </source>
</evidence>
<proteinExistence type="inferred from homology"/>
<keyword evidence="6" id="KW-1185">Reference proteome</keyword>
<dbReference type="Gene3D" id="1.10.630.10">
    <property type="entry name" value="Cytochrome P450"/>
    <property type="match status" value="1"/>
</dbReference>
<dbReference type="GO" id="GO:0016712">
    <property type="term" value="F:oxidoreductase activity, acting on paired donors, with incorporation or reduction of molecular oxygen, reduced flavin or flavoprotein as one donor, and incorporation of one atom of oxygen"/>
    <property type="evidence" value="ECO:0007669"/>
    <property type="project" value="TreeGrafter"/>
</dbReference>
<organism evidence="5 6">
    <name type="scientific">Plakobranchus ocellatus</name>
    <dbReference type="NCBI Taxonomy" id="259542"/>
    <lineage>
        <taxon>Eukaryota</taxon>
        <taxon>Metazoa</taxon>
        <taxon>Spiralia</taxon>
        <taxon>Lophotrochozoa</taxon>
        <taxon>Mollusca</taxon>
        <taxon>Gastropoda</taxon>
        <taxon>Heterobranchia</taxon>
        <taxon>Euthyneura</taxon>
        <taxon>Panpulmonata</taxon>
        <taxon>Sacoglossa</taxon>
        <taxon>Placobranchoidea</taxon>
        <taxon>Plakobranchidae</taxon>
        <taxon>Plakobranchus</taxon>
    </lineage>
</organism>
<dbReference type="GO" id="GO:0005737">
    <property type="term" value="C:cytoplasm"/>
    <property type="evidence" value="ECO:0007669"/>
    <property type="project" value="TreeGrafter"/>
</dbReference>
<reference evidence="5 6" key="1">
    <citation type="journal article" date="2021" name="Elife">
        <title>Chloroplast acquisition without the gene transfer in kleptoplastic sea slugs, Plakobranchus ocellatus.</title>
        <authorList>
            <person name="Maeda T."/>
            <person name="Takahashi S."/>
            <person name="Yoshida T."/>
            <person name="Shimamura S."/>
            <person name="Takaki Y."/>
            <person name="Nagai Y."/>
            <person name="Toyoda A."/>
            <person name="Suzuki Y."/>
            <person name="Arimoto A."/>
            <person name="Ishii H."/>
            <person name="Satoh N."/>
            <person name="Nishiyama T."/>
            <person name="Hasebe M."/>
            <person name="Maruyama T."/>
            <person name="Minagawa J."/>
            <person name="Obokata J."/>
            <person name="Shigenobu S."/>
        </authorList>
    </citation>
    <scope>NUCLEOTIDE SEQUENCE [LARGE SCALE GENOMIC DNA]</scope>
</reference>
<dbReference type="PANTHER" id="PTHR24300:SF403">
    <property type="entry name" value="CYTOCHROME P450 306A1"/>
    <property type="match status" value="1"/>
</dbReference>
<evidence type="ECO:0000256" key="2">
    <source>
        <dbReference type="ARBA" id="ARBA00022723"/>
    </source>
</evidence>
<keyword evidence="4" id="KW-0812">Transmembrane</keyword>
<accession>A0AAV4BNF5</accession>
<dbReference type="GO" id="GO:0020037">
    <property type="term" value="F:heme binding"/>
    <property type="evidence" value="ECO:0007669"/>
    <property type="project" value="InterPro"/>
</dbReference>
<dbReference type="GO" id="GO:0005506">
    <property type="term" value="F:iron ion binding"/>
    <property type="evidence" value="ECO:0007669"/>
    <property type="project" value="InterPro"/>
</dbReference>
<keyword evidence="4" id="KW-1133">Transmembrane helix</keyword>
<dbReference type="Proteomes" id="UP000735302">
    <property type="component" value="Unassembled WGS sequence"/>
</dbReference>
<dbReference type="EMBL" id="BLXT01005154">
    <property type="protein sequence ID" value="GFO20394.1"/>
    <property type="molecule type" value="Genomic_DNA"/>
</dbReference>
<feature type="transmembrane region" description="Helical" evidence="4">
    <location>
        <begin position="339"/>
        <end position="359"/>
    </location>
</feature>
<dbReference type="AlphaFoldDB" id="A0AAV4BNF5"/>
<feature type="transmembrane region" description="Helical" evidence="4">
    <location>
        <begin position="315"/>
        <end position="333"/>
    </location>
</feature>
<keyword evidence="3" id="KW-0408">Iron</keyword>
<evidence type="ECO:0000313" key="5">
    <source>
        <dbReference type="EMBL" id="GFO20394.1"/>
    </source>
</evidence>
<feature type="transmembrane region" description="Helical" evidence="4">
    <location>
        <begin position="12"/>
        <end position="33"/>
    </location>
</feature>
<sequence length="377" mass="42778">MLSASLTSELWIAPTLSYIAVFLGVFLVVKTLIQPYTQTNIPPFPVRPYPILGHLPYIAKGQRAKLNEFRKMTGDIYSLYFGSQLFVIVNGTRLLKEALVKQGATLNDRPPQAYIEGGDMGLVFANGPLWKEQRAVSLAIFKSFGMGKSSLAQKMRAELDAYLDTLAALKGKPEDVHTLTSTSVANIICSIIVGNRFEYTDPLFVDFVENFGRQVAEFENISPVVIWPWLRFIPGNFMGAKTLDRSIKVFLSKFWTIQARSLKINFSESKGGEESNRKLSQNAVCAENNNRPRRLEQAWDSLSFRFARLLFPSKLTVYMSVWLSVCLAGDHLRRILQQMFIAGTDTTATTVLWFMAFMVNYPDIQQKVRCDLKYRKY</sequence>
<dbReference type="GO" id="GO:0008395">
    <property type="term" value="F:steroid hydroxylase activity"/>
    <property type="evidence" value="ECO:0007669"/>
    <property type="project" value="TreeGrafter"/>
</dbReference>
<comment type="similarity">
    <text evidence="1">Belongs to the cytochrome P450 family.</text>
</comment>
<dbReference type="GO" id="GO:0006082">
    <property type="term" value="P:organic acid metabolic process"/>
    <property type="evidence" value="ECO:0007669"/>
    <property type="project" value="TreeGrafter"/>
</dbReference>
<evidence type="ECO:0000313" key="6">
    <source>
        <dbReference type="Proteomes" id="UP000735302"/>
    </source>
</evidence>
<comment type="caution">
    <text evidence="5">The sequence shown here is derived from an EMBL/GenBank/DDBJ whole genome shotgun (WGS) entry which is preliminary data.</text>
</comment>
<keyword evidence="2" id="KW-0479">Metal-binding</keyword>
<dbReference type="InterPro" id="IPR050182">
    <property type="entry name" value="Cytochrome_P450_fam2"/>
</dbReference>
<evidence type="ECO:0000256" key="3">
    <source>
        <dbReference type="ARBA" id="ARBA00023004"/>
    </source>
</evidence>
<evidence type="ECO:0000256" key="4">
    <source>
        <dbReference type="SAM" id="Phobius"/>
    </source>
</evidence>
<protein>
    <submittedName>
        <fullName evidence="5">Cytochrome p450 2u1</fullName>
    </submittedName>
</protein>
<dbReference type="SUPFAM" id="SSF48264">
    <property type="entry name" value="Cytochrome P450"/>
    <property type="match status" value="1"/>
</dbReference>
<dbReference type="InterPro" id="IPR001128">
    <property type="entry name" value="Cyt_P450"/>
</dbReference>
<dbReference type="InterPro" id="IPR002401">
    <property type="entry name" value="Cyt_P450_E_grp-I"/>
</dbReference>
<dbReference type="InterPro" id="IPR036396">
    <property type="entry name" value="Cyt_P450_sf"/>
</dbReference>
<dbReference type="GO" id="GO:0006805">
    <property type="term" value="P:xenobiotic metabolic process"/>
    <property type="evidence" value="ECO:0007669"/>
    <property type="project" value="TreeGrafter"/>
</dbReference>
<gene>
    <name evidence="5" type="ORF">PoB_004689900</name>
</gene>
<dbReference type="PRINTS" id="PR00463">
    <property type="entry name" value="EP450I"/>
</dbReference>
<keyword evidence="4" id="KW-0472">Membrane</keyword>
<name>A0AAV4BNF5_9GAST</name>
<dbReference type="Pfam" id="PF00067">
    <property type="entry name" value="p450"/>
    <property type="match status" value="2"/>
</dbReference>